<evidence type="ECO:0000256" key="1">
    <source>
        <dbReference type="ARBA" id="ARBA00004383"/>
    </source>
</evidence>
<feature type="domain" description="TonB C-terminal" evidence="12">
    <location>
        <begin position="93"/>
        <end position="186"/>
    </location>
</feature>
<dbReference type="SUPFAM" id="SSF74653">
    <property type="entry name" value="TolA/TonB C-terminal domain"/>
    <property type="match status" value="1"/>
</dbReference>
<comment type="similarity">
    <text evidence="2">Belongs to the TonB family.</text>
</comment>
<dbReference type="PANTHER" id="PTHR33446">
    <property type="entry name" value="PROTEIN TONB-RELATED"/>
    <property type="match status" value="1"/>
</dbReference>
<evidence type="ECO:0000256" key="3">
    <source>
        <dbReference type="ARBA" id="ARBA00022448"/>
    </source>
</evidence>
<keyword evidence="9 11" id="KW-0472">Membrane</keyword>
<reference evidence="13 14" key="1">
    <citation type="submission" date="2022-10" db="EMBL/GenBank/DDBJ databases">
        <title>Xanthomonas sp. H13-6.</title>
        <authorList>
            <person name="Liu X."/>
            <person name="Deng Z."/>
            <person name="Jiang Y."/>
            <person name="Yu T."/>
            <person name="Ai J."/>
        </authorList>
    </citation>
    <scope>NUCLEOTIDE SEQUENCE [LARGE SCALE GENOMIC DNA]</scope>
    <source>
        <strain evidence="13 14">H13-6</strain>
    </source>
</reference>
<keyword evidence="14" id="KW-1185">Reference proteome</keyword>
<evidence type="ECO:0000256" key="7">
    <source>
        <dbReference type="ARBA" id="ARBA00022927"/>
    </source>
</evidence>
<evidence type="ECO:0000256" key="9">
    <source>
        <dbReference type="ARBA" id="ARBA00023136"/>
    </source>
</evidence>
<evidence type="ECO:0000256" key="8">
    <source>
        <dbReference type="ARBA" id="ARBA00022989"/>
    </source>
</evidence>
<evidence type="ECO:0000313" key="14">
    <source>
        <dbReference type="Proteomes" id="UP001209922"/>
    </source>
</evidence>
<keyword evidence="3" id="KW-0813">Transport</keyword>
<evidence type="ECO:0000313" key="13">
    <source>
        <dbReference type="EMBL" id="MCW4473418.1"/>
    </source>
</evidence>
<evidence type="ECO:0000256" key="4">
    <source>
        <dbReference type="ARBA" id="ARBA00022475"/>
    </source>
</evidence>
<keyword evidence="7" id="KW-0653">Protein transport</keyword>
<dbReference type="RefSeq" id="WP_265128405.1">
    <property type="nucleotide sequence ID" value="NZ_JAPCHY010000011.1"/>
</dbReference>
<evidence type="ECO:0000259" key="12">
    <source>
        <dbReference type="PROSITE" id="PS52015"/>
    </source>
</evidence>
<keyword evidence="4" id="KW-1003">Cell membrane</keyword>
<evidence type="ECO:0000256" key="10">
    <source>
        <dbReference type="SAM" id="MobiDB-lite"/>
    </source>
</evidence>
<dbReference type="EMBL" id="JAPCHY010000011">
    <property type="protein sequence ID" value="MCW4473418.1"/>
    <property type="molecule type" value="Genomic_DNA"/>
</dbReference>
<name>A0ABT3JY45_9XANT</name>
<comment type="caution">
    <text evidence="13">The sequence shown here is derived from an EMBL/GenBank/DDBJ whole genome shotgun (WGS) entry which is preliminary data.</text>
</comment>
<evidence type="ECO:0000256" key="2">
    <source>
        <dbReference type="ARBA" id="ARBA00006555"/>
    </source>
</evidence>
<dbReference type="InterPro" id="IPR037682">
    <property type="entry name" value="TonB_C"/>
</dbReference>
<comment type="subcellular location">
    <subcellularLocation>
        <location evidence="1">Cell inner membrane</location>
        <topology evidence="1">Single-pass membrane protein</topology>
        <orientation evidence="1">Periplasmic side</orientation>
    </subcellularLocation>
</comment>
<evidence type="ECO:0000256" key="6">
    <source>
        <dbReference type="ARBA" id="ARBA00022692"/>
    </source>
</evidence>
<dbReference type="PANTHER" id="PTHR33446:SF2">
    <property type="entry name" value="PROTEIN TONB"/>
    <property type="match status" value="1"/>
</dbReference>
<organism evidence="13 14">
    <name type="scientific">Xanthomonas chitinilytica</name>
    <dbReference type="NCBI Taxonomy" id="2989819"/>
    <lineage>
        <taxon>Bacteria</taxon>
        <taxon>Pseudomonadati</taxon>
        <taxon>Pseudomonadota</taxon>
        <taxon>Gammaproteobacteria</taxon>
        <taxon>Lysobacterales</taxon>
        <taxon>Lysobacteraceae</taxon>
        <taxon>Xanthomonas</taxon>
    </lineage>
</organism>
<dbReference type="Proteomes" id="UP001209922">
    <property type="component" value="Unassembled WGS sequence"/>
</dbReference>
<dbReference type="InterPro" id="IPR051045">
    <property type="entry name" value="TonB-dependent_transducer"/>
</dbReference>
<evidence type="ECO:0000256" key="5">
    <source>
        <dbReference type="ARBA" id="ARBA00022519"/>
    </source>
</evidence>
<dbReference type="PROSITE" id="PS52015">
    <property type="entry name" value="TONB_CTD"/>
    <property type="match status" value="1"/>
</dbReference>
<dbReference type="Gene3D" id="3.30.1150.10">
    <property type="match status" value="1"/>
</dbReference>
<evidence type="ECO:0000256" key="11">
    <source>
        <dbReference type="SAM" id="Phobius"/>
    </source>
</evidence>
<dbReference type="NCBIfam" id="TIGR01352">
    <property type="entry name" value="tonB_Cterm"/>
    <property type="match status" value="1"/>
</dbReference>
<sequence length="186" mass="20043">MPMSHTQDLHDHQPAAPAPASERPASPWLWVALVATLFVAAWWWLQQNRGAEPAPAPVAERALPATLPEETAAPAARSGADRPQQQRTPALPANRPAQPLAGNALPDYPRAALRAGVEGGVIARIQVDARGQVGDVSIVQRTGTRDRNLDRAVVNAVKTWRFEPAMRDGRAVASVVQVPVDFRTAR</sequence>
<dbReference type="InterPro" id="IPR006260">
    <property type="entry name" value="TonB/TolA_C"/>
</dbReference>
<protein>
    <submittedName>
        <fullName evidence="13">TonB family protein</fullName>
    </submittedName>
</protein>
<feature type="region of interest" description="Disordered" evidence="10">
    <location>
        <begin position="70"/>
        <end position="105"/>
    </location>
</feature>
<proteinExistence type="inferred from homology"/>
<gene>
    <name evidence="13" type="ORF">OK345_13005</name>
</gene>
<feature type="region of interest" description="Disordered" evidence="10">
    <location>
        <begin position="1"/>
        <end position="22"/>
    </location>
</feature>
<dbReference type="Pfam" id="PF03544">
    <property type="entry name" value="TonB_C"/>
    <property type="match status" value="1"/>
</dbReference>
<feature type="transmembrane region" description="Helical" evidence="11">
    <location>
        <begin position="27"/>
        <end position="45"/>
    </location>
</feature>
<keyword evidence="8 11" id="KW-1133">Transmembrane helix</keyword>
<keyword evidence="5" id="KW-0997">Cell inner membrane</keyword>
<keyword evidence="6 11" id="KW-0812">Transmembrane</keyword>
<accession>A0ABT3JY45</accession>